<keyword evidence="1" id="KW-0732">Signal</keyword>
<reference evidence="2" key="2">
    <citation type="submission" date="2021-04" db="EMBL/GenBank/DDBJ databases">
        <authorList>
            <person name="Podell S."/>
        </authorList>
    </citation>
    <scope>NUCLEOTIDE SEQUENCE</scope>
    <source>
        <strain evidence="2">Hildebrandi</strain>
    </source>
</reference>
<dbReference type="PANTHER" id="PTHR33835">
    <property type="entry name" value="YALI0C07656P"/>
    <property type="match status" value="1"/>
</dbReference>
<evidence type="ECO:0000313" key="3">
    <source>
        <dbReference type="Proteomes" id="UP000693970"/>
    </source>
</evidence>
<proteinExistence type="predicted"/>
<evidence type="ECO:0000313" key="2">
    <source>
        <dbReference type="EMBL" id="KAG7353114.1"/>
    </source>
</evidence>
<sequence length="550" mass="61473">MITYTFRRFLVALIVPLAALFAPTECFLISDSMCRMYAETSRFGGSSNRESASFQVMPRFNEDDKMESPHLISGIMWNRRKILQQAATIATFSLLTPHLQATAASSVSSFVVPSPPSSPSTTWPLGKVAFSLLPLAGTSTRRATVEETIIPDTMWTHDQIQGIVNVNVPVRMTTIRLKDGGLWVHNPVAPTPQLLHMMKCLEEKYGPVKHIVLGTVALEHKATFGPFCQKFPQATVWVQPGQWSFPLDLPIDALGVTQKGKQFRELPVPGKRATNSVFRASEKYGLPEWMDEIDYEVLGPLEFESVGAFSETAFFHKATKTLLVTDTVVSVDKNPPPIIQEDPRALLFHARDNITEIVTDTPENRQRGWRRMVQFGLVFFPSQITVVPASEALKEASHIDPSMKNLGDGAVPLNLYPWAWDGNRDERNFEAISDNGALFCPPILTKLILDREPQKTLEWVDRVTQRFAALKRIVPCHLNNNIPATAKDFFRAFEPLRSTPTNLRPQRPLAEDLSLLQEASDLLTDLKIVGPSLVCDGEAARKVGRFASQR</sequence>
<feature type="chain" id="PRO_5039887544" description="DUF4336 domain-containing protein" evidence="1">
    <location>
        <begin position="27"/>
        <end position="550"/>
    </location>
</feature>
<comment type="caution">
    <text evidence="2">The sequence shown here is derived from an EMBL/GenBank/DDBJ whole genome shotgun (WGS) entry which is preliminary data.</text>
</comment>
<name>A0A9K3PQ53_9STRA</name>
<organism evidence="2 3">
    <name type="scientific">Nitzschia inconspicua</name>
    <dbReference type="NCBI Taxonomy" id="303405"/>
    <lineage>
        <taxon>Eukaryota</taxon>
        <taxon>Sar</taxon>
        <taxon>Stramenopiles</taxon>
        <taxon>Ochrophyta</taxon>
        <taxon>Bacillariophyta</taxon>
        <taxon>Bacillariophyceae</taxon>
        <taxon>Bacillariophycidae</taxon>
        <taxon>Bacillariales</taxon>
        <taxon>Bacillariaceae</taxon>
        <taxon>Nitzschia</taxon>
    </lineage>
</organism>
<reference evidence="2" key="1">
    <citation type="journal article" date="2021" name="Sci. Rep.">
        <title>Diploid genomic architecture of Nitzschia inconspicua, an elite biomass production diatom.</title>
        <authorList>
            <person name="Oliver A."/>
            <person name="Podell S."/>
            <person name="Pinowska A."/>
            <person name="Traller J.C."/>
            <person name="Smith S.R."/>
            <person name="McClure R."/>
            <person name="Beliaev A."/>
            <person name="Bohutskyi P."/>
            <person name="Hill E.A."/>
            <person name="Rabines A."/>
            <person name="Zheng H."/>
            <person name="Allen L.Z."/>
            <person name="Kuo A."/>
            <person name="Grigoriev I.V."/>
            <person name="Allen A.E."/>
            <person name="Hazlebeck D."/>
            <person name="Allen E.E."/>
        </authorList>
    </citation>
    <scope>NUCLEOTIDE SEQUENCE</scope>
    <source>
        <strain evidence="2">Hildebrandi</strain>
    </source>
</reference>
<dbReference type="Proteomes" id="UP000693970">
    <property type="component" value="Unassembled WGS sequence"/>
</dbReference>
<dbReference type="OrthoDB" id="421671at2759"/>
<accession>A0A9K3PQ53</accession>
<dbReference type="EMBL" id="JAGRRH010000017">
    <property type="protein sequence ID" value="KAG7353114.1"/>
    <property type="molecule type" value="Genomic_DNA"/>
</dbReference>
<dbReference type="InterPro" id="IPR025638">
    <property type="entry name" value="DUF4336"/>
</dbReference>
<evidence type="ECO:0000256" key="1">
    <source>
        <dbReference type="SAM" id="SignalP"/>
    </source>
</evidence>
<dbReference type="PANTHER" id="PTHR33835:SF2">
    <property type="entry name" value="LYSINE-TRNA LIGASE"/>
    <property type="match status" value="1"/>
</dbReference>
<keyword evidence="3" id="KW-1185">Reference proteome</keyword>
<protein>
    <recommendedName>
        <fullName evidence="4">DUF4336 domain-containing protein</fullName>
    </recommendedName>
</protein>
<dbReference type="AlphaFoldDB" id="A0A9K3PQ53"/>
<evidence type="ECO:0008006" key="4">
    <source>
        <dbReference type="Google" id="ProtNLM"/>
    </source>
</evidence>
<gene>
    <name evidence="2" type="ORF">IV203_009162</name>
</gene>
<dbReference type="Pfam" id="PF14234">
    <property type="entry name" value="DUF4336"/>
    <property type="match status" value="1"/>
</dbReference>
<feature type="signal peptide" evidence="1">
    <location>
        <begin position="1"/>
        <end position="26"/>
    </location>
</feature>